<reference evidence="10 11" key="1">
    <citation type="submission" date="2015-07" db="EMBL/GenBank/DDBJ databases">
        <title>Draft Genome Sequence of Malassezia furfur CBS1878 and Malassezia pachydermatis CBS1879.</title>
        <authorList>
            <person name="Triana S."/>
            <person name="Ohm R."/>
            <person name="Gonzalez A."/>
            <person name="DeCock H."/>
            <person name="Restrepo S."/>
            <person name="Celis A."/>
        </authorList>
    </citation>
    <scope>NUCLEOTIDE SEQUENCE [LARGE SCALE GENOMIC DNA]</scope>
    <source>
        <strain evidence="10 11">CBS 1879</strain>
    </source>
</reference>
<dbReference type="GO" id="GO:0004844">
    <property type="term" value="F:uracil DNA N-glycosylase activity"/>
    <property type="evidence" value="ECO:0007669"/>
    <property type="project" value="UniProtKB-UniRule"/>
</dbReference>
<comment type="caution">
    <text evidence="10">The sequence shown here is derived from an EMBL/GenBank/DDBJ whole genome shotgun (WGS) entry which is preliminary data.</text>
</comment>
<sequence length="342" mass="37101">MSSPSAPKRARSPSPDEFDEFDTSADDLIRAVEETEAKKPRVASPRPPQQTTLAPKVKPTASSDVPVYTHPYAGTKDDPWLLERTTMNSAWFQRLEPAMRQDSFLKLKAFLDVEKKAGKTIYPPPHLIYNWSRMTPLETIKVVIVGQDPYHQPGQACGLSFSVPMGKAVPASLQNIYKELKAEYPDFVAPKHGCLDGWARQGVLLLNACLTVTAGAAGSHHNRGWEPFTKEILKSVLKAASGTGGGPLASMFAHQKQDQSASAGGPHKGVVFLAWGLPAAKTLADAGITEKTPNVLLLKSPHPSPLSAHRGFLGNGHFAKANAWLEEPTRYGKGGGIRWNDL</sequence>
<dbReference type="OrthoDB" id="10031947at2759"/>
<evidence type="ECO:0000256" key="5">
    <source>
        <dbReference type="HAMAP-Rule" id="MF_03166"/>
    </source>
</evidence>
<evidence type="ECO:0000256" key="6">
    <source>
        <dbReference type="PROSITE-ProRule" id="PRU10072"/>
    </source>
</evidence>
<evidence type="ECO:0000259" key="9">
    <source>
        <dbReference type="SMART" id="SM00986"/>
    </source>
</evidence>
<dbReference type="HAMAP" id="MF_00148">
    <property type="entry name" value="UDG"/>
    <property type="match status" value="1"/>
</dbReference>
<dbReference type="InterPro" id="IPR036895">
    <property type="entry name" value="Uracil-DNA_glycosylase-like_sf"/>
</dbReference>
<evidence type="ECO:0000256" key="4">
    <source>
        <dbReference type="ARBA" id="ARBA00023204"/>
    </source>
</evidence>
<dbReference type="Proteomes" id="UP000037751">
    <property type="component" value="Unassembled WGS sequence"/>
</dbReference>
<dbReference type="SMART" id="SM00987">
    <property type="entry name" value="UreE_C"/>
    <property type="match status" value="1"/>
</dbReference>
<dbReference type="PROSITE" id="PS00130">
    <property type="entry name" value="U_DNA_GLYCOSYLASE"/>
    <property type="match status" value="1"/>
</dbReference>
<dbReference type="PANTHER" id="PTHR11264">
    <property type="entry name" value="URACIL-DNA GLYCOSYLASE"/>
    <property type="match status" value="1"/>
</dbReference>
<evidence type="ECO:0000256" key="1">
    <source>
        <dbReference type="ARBA" id="ARBA00008184"/>
    </source>
</evidence>
<feature type="compositionally biased region" description="Low complexity" evidence="8">
    <location>
        <begin position="1"/>
        <end position="15"/>
    </location>
</feature>
<keyword evidence="11" id="KW-1185">Reference proteome</keyword>
<dbReference type="GO" id="GO:0005739">
    <property type="term" value="C:mitochondrion"/>
    <property type="evidence" value="ECO:0007669"/>
    <property type="project" value="UniProtKB-SubCell"/>
</dbReference>
<protein>
    <recommendedName>
        <fullName evidence="5 7">Uracil-DNA glycosylase</fullName>
        <shortName evidence="5">UDG</shortName>
        <ecNumber evidence="5 7">3.2.2.27</ecNumber>
    </recommendedName>
</protein>
<feature type="active site" description="Proton acceptor" evidence="5 6">
    <location>
        <position position="148"/>
    </location>
</feature>
<evidence type="ECO:0000256" key="3">
    <source>
        <dbReference type="ARBA" id="ARBA00022801"/>
    </source>
</evidence>
<keyword evidence="3 5" id="KW-0378">Hydrolase</keyword>
<proteinExistence type="inferred from homology"/>
<evidence type="ECO:0000313" key="11">
    <source>
        <dbReference type="Proteomes" id="UP000037751"/>
    </source>
</evidence>
<dbReference type="VEuPathDB" id="FungiDB:Malapachy_3781"/>
<dbReference type="Gene3D" id="3.40.470.10">
    <property type="entry name" value="Uracil-DNA glycosylase-like domain"/>
    <property type="match status" value="1"/>
</dbReference>
<dbReference type="GO" id="GO:0097510">
    <property type="term" value="P:base-excision repair, AP site formation via deaminated base removal"/>
    <property type="evidence" value="ECO:0007669"/>
    <property type="project" value="TreeGrafter"/>
</dbReference>
<name>A0A0N0RS67_9BASI</name>
<dbReference type="NCBIfam" id="NF003592">
    <property type="entry name" value="PRK05254.1-5"/>
    <property type="match status" value="1"/>
</dbReference>
<gene>
    <name evidence="5" type="primary">UNG1</name>
    <name evidence="10" type="ORF">Malapachy_3781</name>
</gene>
<dbReference type="PANTHER" id="PTHR11264:SF0">
    <property type="entry name" value="URACIL-DNA GLYCOSYLASE"/>
    <property type="match status" value="1"/>
</dbReference>
<dbReference type="InterPro" id="IPR002043">
    <property type="entry name" value="UDG_fam1"/>
</dbReference>
<organism evidence="10 11">
    <name type="scientific">Malassezia pachydermatis</name>
    <dbReference type="NCBI Taxonomy" id="77020"/>
    <lineage>
        <taxon>Eukaryota</taxon>
        <taxon>Fungi</taxon>
        <taxon>Dikarya</taxon>
        <taxon>Basidiomycota</taxon>
        <taxon>Ustilaginomycotina</taxon>
        <taxon>Malasseziomycetes</taxon>
        <taxon>Malasseziales</taxon>
        <taxon>Malasseziaceae</taxon>
        <taxon>Malassezia</taxon>
    </lineage>
</organism>
<dbReference type="CDD" id="cd10027">
    <property type="entry name" value="UDG-F1-like"/>
    <property type="match status" value="1"/>
</dbReference>
<dbReference type="SMART" id="SM00986">
    <property type="entry name" value="UDG"/>
    <property type="match status" value="1"/>
</dbReference>
<comment type="subcellular location">
    <subcellularLocation>
        <location evidence="5">Mitochondrion</location>
    </subcellularLocation>
    <subcellularLocation>
        <location evidence="5">Nucleus</location>
    </subcellularLocation>
</comment>
<dbReference type="InterPro" id="IPR005122">
    <property type="entry name" value="Uracil-DNA_glycosylase-like"/>
</dbReference>
<dbReference type="NCBIfam" id="TIGR00628">
    <property type="entry name" value="ung"/>
    <property type="match status" value="1"/>
</dbReference>
<keyword evidence="5" id="KW-0496">Mitochondrion</keyword>
<dbReference type="NCBIfam" id="NF003588">
    <property type="entry name" value="PRK05254.1-1"/>
    <property type="match status" value="1"/>
</dbReference>
<evidence type="ECO:0000256" key="7">
    <source>
        <dbReference type="RuleBase" id="RU003780"/>
    </source>
</evidence>
<dbReference type="GeneID" id="28730116"/>
<evidence type="ECO:0000256" key="8">
    <source>
        <dbReference type="SAM" id="MobiDB-lite"/>
    </source>
</evidence>
<dbReference type="SUPFAM" id="SSF52141">
    <property type="entry name" value="Uracil-DNA glycosylase-like"/>
    <property type="match status" value="1"/>
</dbReference>
<dbReference type="AlphaFoldDB" id="A0A0N0RS67"/>
<keyword evidence="4 5" id="KW-0234">DNA repair</keyword>
<accession>A0A0N0RS67</accession>
<dbReference type="EC" id="3.2.2.27" evidence="5 7"/>
<feature type="compositionally biased region" description="Basic and acidic residues" evidence="8">
    <location>
        <begin position="27"/>
        <end position="39"/>
    </location>
</feature>
<dbReference type="GO" id="GO:0005634">
    <property type="term" value="C:nucleus"/>
    <property type="evidence" value="ECO:0007669"/>
    <property type="project" value="UniProtKB-SubCell"/>
</dbReference>
<comment type="catalytic activity">
    <reaction evidence="5 7">
        <text>Hydrolyzes single-stranded DNA or mismatched double-stranded DNA and polynucleotides, releasing free uracil.</text>
        <dbReference type="EC" id="3.2.2.27"/>
    </reaction>
</comment>
<keyword evidence="5" id="KW-0539">Nucleus</keyword>
<dbReference type="STRING" id="77020.A0A0N0RS67"/>
<dbReference type="RefSeq" id="XP_017991604.1">
    <property type="nucleotide sequence ID" value="XM_018138240.1"/>
</dbReference>
<keyword evidence="2 5" id="KW-0227">DNA damage</keyword>
<dbReference type="EMBL" id="LGAV01000004">
    <property type="protein sequence ID" value="KOS13972.1"/>
    <property type="molecule type" value="Genomic_DNA"/>
</dbReference>
<comment type="function">
    <text evidence="5 7">Excises uracil residues from the DNA which can arise as a result of misincorporation of dUMP residues by DNA polymerase or due to deamination of cytosine.</text>
</comment>
<evidence type="ECO:0000313" key="10">
    <source>
        <dbReference type="EMBL" id="KOS13972.1"/>
    </source>
</evidence>
<dbReference type="InterPro" id="IPR018085">
    <property type="entry name" value="Ura-DNA_Glyclase_AS"/>
</dbReference>
<comment type="similarity">
    <text evidence="1 5 7">Belongs to the uracil-DNA glycosylase (UDG) superfamily. UNG family.</text>
</comment>
<evidence type="ECO:0000256" key="2">
    <source>
        <dbReference type="ARBA" id="ARBA00022763"/>
    </source>
</evidence>
<feature type="domain" description="Uracil-DNA glycosylase-like" evidence="9">
    <location>
        <begin position="133"/>
        <end position="325"/>
    </location>
</feature>
<dbReference type="Pfam" id="PF03167">
    <property type="entry name" value="UDG"/>
    <property type="match status" value="1"/>
</dbReference>
<feature type="region of interest" description="Disordered" evidence="8">
    <location>
        <begin position="1"/>
        <end position="62"/>
    </location>
</feature>
<feature type="compositionally biased region" description="Acidic residues" evidence="8">
    <location>
        <begin position="16"/>
        <end position="25"/>
    </location>
</feature>